<dbReference type="InterPro" id="IPR049945">
    <property type="entry name" value="AAA_22"/>
</dbReference>
<dbReference type="Gene3D" id="1.10.10.10">
    <property type="entry name" value="Winged helix-like DNA-binding domain superfamily/Winged helix DNA-binding domain"/>
    <property type="match status" value="1"/>
</dbReference>
<dbReference type="GO" id="GO:0005524">
    <property type="term" value="F:ATP binding"/>
    <property type="evidence" value="ECO:0007669"/>
    <property type="project" value="UniProtKB-UniRule"/>
</dbReference>
<dbReference type="SUPFAM" id="SSF46785">
    <property type="entry name" value="Winged helix' DNA-binding domain"/>
    <property type="match status" value="1"/>
</dbReference>
<dbReference type="CDD" id="cd00009">
    <property type="entry name" value="AAA"/>
    <property type="match status" value="1"/>
</dbReference>
<dbReference type="InterPro" id="IPR003593">
    <property type="entry name" value="AAA+_ATPase"/>
</dbReference>
<comment type="similarity">
    <text evidence="1 5">Belongs to the CDC6/cdc18 family.</text>
</comment>
<dbReference type="Pfam" id="PF13401">
    <property type="entry name" value="AAA_22"/>
    <property type="match status" value="1"/>
</dbReference>
<protein>
    <recommendedName>
        <fullName evidence="5">ORC1-type DNA replication protein</fullName>
    </recommendedName>
</protein>
<feature type="domain" description="Cdc6 C-terminal" evidence="7">
    <location>
        <begin position="304"/>
        <end position="387"/>
    </location>
</feature>
<dbReference type="FunFam" id="1.10.8.60:FF:000073">
    <property type="entry name" value="ORC1-type DNA replication protein"/>
    <property type="match status" value="1"/>
</dbReference>
<keyword evidence="9" id="KW-1185">Reference proteome</keyword>
<dbReference type="Proteomes" id="UP000066737">
    <property type="component" value="Plasmid pSTJ001"/>
</dbReference>
<dbReference type="PANTHER" id="PTHR10763:SF22">
    <property type="entry name" value="ORC1-TYPE DNA REPLICATION PROTEIN"/>
    <property type="match status" value="1"/>
</dbReference>
<dbReference type="InterPro" id="IPR014277">
    <property type="entry name" value="Orc1/Cdc6_arc"/>
</dbReference>
<dbReference type="HAMAP" id="MF_01407">
    <property type="entry name" value="ORC1_type_DNA_replic_protein"/>
    <property type="match status" value="1"/>
</dbReference>
<feature type="domain" description="AAA+ ATPase" evidence="6">
    <location>
        <begin position="50"/>
        <end position="205"/>
    </location>
</feature>
<feature type="binding site" evidence="5">
    <location>
        <position position="221"/>
    </location>
    <ligand>
        <name>ATP</name>
        <dbReference type="ChEBI" id="CHEBI:30616"/>
    </ligand>
</feature>
<dbReference type="Gene3D" id="1.10.8.60">
    <property type="match status" value="1"/>
</dbReference>
<dbReference type="InterPro" id="IPR036390">
    <property type="entry name" value="WH_DNA-bd_sf"/>
</dbReference>
<dbReference type="SMART" id="SM00382">
    <property type="entry name" value="AAA"/>
    <property type="match status" value="1"/>
</dbReference>
<evidence type="ECO:0000256" key="4">
    <source>
        <dbReference type="ARBA" id="ARBA00022840"/>
    </source>
</evidence>
<reference evidence="9" key="1">
    <citation type="journal article" date="2016" name="Environ. Microbiol.">
        <title>The complete genome of a viable archaeum isolated from 123-million-year-old rock salt.</title>
        <authorList>
            <person name="Jaakkola S.T."/>
            <person name="Pfeiffer F."/>
            <person name="Ravantti J.J."/>
            <person name="Guo Q."/>
            <person name="Liu Y."/>
            <person name="Chen X."/>
            <person name="Ma H."/>
            <person name="Yang C."/>
            <person name="Oksanen H.M."/>
            <person name="Bamford D.H."/>
        </authorList>
    </citation>
    <scope>NUCLEOTIDE SEQUENCE</scope>
    <source>
        <strain evidence="9">JI20-1</strain>
        <plasmid evidence="9">Plasmid pSTJ001</plasmid>
    </source>
</reference>
<gene>
    <name evidence="8" type="primary">orc5</name>
    <name evidence="8" type="ORF">HHUB_4137</name>
</gene>
<evidence type="ECO:0000256" key="5">
    <source>
        <dbReference type="HAMAP-Rule" id="MF_01407"/>
    </source>
</evidence>
<comment type="function">
    <text evidence="5">Involved in regulation of DNA replication.</text>
</comment>
<dbReference type="InterPro" id="IPR027417">
    <property type="entry name" value="P-loop_NTPase"/>
</dbReference>
<name>A0A0U5AJK5_9EURY</name>
<dbReference type="CDD" id="cd08768">
    <property type="entry name" value="Cdc6_C"/>
    <property type="match status" value="1"/>
</dbReference>
<dbReference type="AlphaFoldDB" id="A0A0U5AJK5"/>
<keyword evidence="4 5" id="KW-0067">ATP-binding</keyword>
<dbReference type="InterPro" id="IPR036388">
    <property type="entry name" value="WH-like_DNA-bd_sf"/>
</dbReference>
<dbReference type="OrthoDB" id="195574at2157"/>
<evidence type="ECO:0000313" key="9">
    <source>
        <dbReference type="Proteomes" id="UP000066737"/>
    </source>
</evidence>
<keyword evidence="3 5" id="KW-0547">Nucleotide-binding</keyword>
<dbReference type="GO" id="GO:0006260">
    <property type="term" value="P:DNA replication"/>
    <property type="evidence" value="ECO:0007669"/>
    <property type="project" value="UniProtKB-UniRule"/>
</dbReference>
<dbReference type="InterPro" id="IPR015163">
    <property type="entry name" value="Cdc6_C"/>
</dbReference>
<dbReference type="NCBIfam" id="TIGR02928">
    <property type="entry name" value="orc1/cdc6 family replication initiation protein"/>
    <property type="match status" value="1"/>
</dbReference>
<evidence type="ECO:0000256" key="3">
    <source>
        <dbReference type="ARBA" id="ARBA00022741"/>
    </source>
</evidence>
<geneLocation type="plasmid" evidence="9">
    <name>pSTJ001</name>
</geneLocation>
<proteinExistence type="inferred from homology"/>
<dbReference type="GO" id="GO:0016887">
    <property type="term" value="F:ATP hydrolysis activity"/>
    <property type="evidence" value="ECO:0007669"/>
    <property type="project" value="InterPro"/>
</dbReference>
<accession>A0A0U5AJK5</accession>
<dbReference type="SMART" id="SM01074">
    <property type="entry name" value="Cdc6_C"/>
    <property type="match status" value="1"/>
</dbReference>
<dbReference type="PANTHER" id="PTHR10763">
    <property type="entry name" value="CELL DIVISION CONTROL PROTEIN 6-RELATED"/>
    <property type="match status" value="1"/>
</dbReference>
<evidence type="ECO:0000256" key="1">
    <source>
        <dbReference type="ARBA" id="ARBA00006184"/>
    </source>
</evidence>
<dbReference type="Gene3D" id="3.40.50.300">
    <property type="entry name" value="P-loop containing nucleotide triphosphate hydrolases"/>
    <property type="match status" value="1"/>
</dbReference>
<sequence>MADFTFEQDTQIFRDRDALTEDYTPNTLVGRDDELEEFHAALQPVINDENPSNIFLYGKSGVGKTAATRYLLTQLQDDVQEVTGVSVTVVEVNCDGLNTSYQTAIEIVNQLRPHEDQIASTGYPQSKVYQYLWEELDACDGTVLIVLDEVDHLNDDSILYQLTRARDNGNISDVNLGIIGISNDLTFRENLSSKVRSSLCERVVSFSAYDARQLRQVLKQREEVAFYDDTLSEDVIPLCAAHGARESGDARRALDLLLMAGDLARKNHDEMIREEHVNRGKEEIEKEIIAEGISDLSEHARVLLRTLMNMTTENATPARTQEIIPIYRKICEETGKDPVSVRSIRDNLAALSQLGITSRNEVNKGRSGGKFAKHELVYEVETVRSALASIED</sequence>
<evidence type="ECO:0000259" key="7">
    <source>
        <dbReference type="SMART" id="SM01074"/>
    </source>
</evidence>
<dbReference type="SUPFAM" id="SSF52540">
    <property type="entry name" value="P-loop containing nucleoside triphosphate hydrolases"/>
    <property type="match status" value="1"/>
</dbReference>
<dbReference type="InterPro" id="IPR050311">
    <property type="entry name" value="ORC1/CDC6"/>
</dbReference>
<evidence type="ECO:0000259" key="6">
    <source>
        <dbReference type="SMART" id="SM00382"/>
    </source>
</evidence>
<dbReference type="Pfam" id="PF22703">
    <property type="entry name" value="Cdc6_lid"/>
    <property type="match status" value="1"/>
</dbReference>
<dbReference type="GeneID" id="26660477"/>
<dbReference type="EMBL" id="LN831303">
    <property type="protein sequence ID" value="CQH63616.1"/>
    <property type="molecule type" value="Genomic_DNA"/>
</dbReference>
<evidence type="ECO:0000256" key="2">
    <source>
        <dbReference type="ARBA" id="ARBA00022705"/>
    </source>
</evidence>
<keyword evidence="2 5" id="KW-0235">DNA replication</keyword>
<dbReference type="RefSeq" id="WP_059058530.1">
    <property type="nucleotide sequence ID" value="NZ_CEML01000004.1"/>
</dbReference>
<feature type="binding site" evidence="5">
    <location>
        <position position="209"/>
    </location>
    <ligand>
        <name>ATP</name>
        <dbReference type="ChEBI" id="CHEBI:30616"/>
    </ligand>
</feature>
<dbReference type="Pfam" id="PF09079">
    <property type="entry name" value="WHD_Cdc6"/>
    <property type="match status" value="1"/>
</dbReference>
<dbReference type="InterPro" id="IPR055237">
    <property type="entry name" value="Cdc6_lid"/>
</dbReference>
<evidence type="ECO:0000313" key="8">
    <source>
        <dbReference type="EMBL" id="CQH63616.1"/>
    </source>
</evidence>
<organism evidence="8 9">
    <name type="scientific">Halobacterium hubeiense</name>
    <dbReference type="NCBI Taxonomy" id="1407499"/>
    <lineage>
        <taxon>Archaea</taxon>
        <taxon>Methanobacteriati</taxon>
        <taxon>Methanobacteriota</taxon>
        <taxon>Stenosarchaea group</taxon>
        <taxon>Halobacteria</taxon>
        <taxon>Halobacteriales</taxon>
        <taxon>Halobacteriaceae</taxon>
        <taxon>Halobacterium</taxon>
    </lineage>
</organism>
<feature type="binding site" evidence="5">
    <location>
        <begin position="62"/>
        <end position="66"/>
    </location>
    <ligand>
        <name>ATP</name>
        <dbReference type="ChEBI" id="CHEBI:30616"/>
    </ligand>
</feature>
<dbReference type="KEGG" id="hhb:Hhub_4137"/>